<evidence type="ECO:0000256" key="1">
    <source>
        <dbReference type="SAM" id="MobiDB-lite"/>
    </source>
</evidence>
<dbReference type="Proteomes" id="UP001148786">
    <property type="component" value="Unassembled WGS sequence"/>
</dbReference>
<dbReference type="PANTHER" id="PTHR44167:SF30">
    <property type="entry name" value="PHOSPHORYLASE KINASE"/>
    <property type="match status" value="1"/>
</dbReference>
<organism evidence="3 4">
    <name type="scientific">Agrocybe chaxingu</name>
    <dbReference type="NCBI Taxonomy" id="84603"/>
    <lineage>
        <taxon>Eukaryota</taxon>
        <taxon>Fungi</taxon>
        <taxon>Dikarya</taxon>
        <taxon>Basidiomycota</taxon>
        <taxon>Agaricomycotina</taxon>
        <taxon>Agaricomycetes</taxon>
        <taxon>Agaricomycetidae</taxon>
        <taxon>Agaricales</taxon>
        <taxon>Agaricineae</taxon>
        <taxon>Strophariaceae</taxon>
        <taxon>Agrocybe</taxon>
    </lineage>
</organism>
<feature type="compositionally biased region" description="Basic and acidic residues" evidence="1">
    <location>
        <begin position="249"/>
        <end position="260"/>
    </location>
</feature>
<sequence>MFSTDDEESELSTLLKKYLPEDYVPVPEGGLTSSEKFWCKHYQYLQDHGYQLRPRYAPGWVHSWKDTDKFYLDCEDGACLRRSHVIDAIHIPTGSAVAIKQLSKEIGPDEEAIMRYFSSEPLASHPHNHCIPLLDAFPVPDDDAEQFLVVPLLHSFDSPVFDTFGEAVECIRQLFEGLQFLHKHNVAHRDLNANNFMMETNSMYPKGYHPQEPLYEPDMIGFAKPFTRTQCPQKYFIIDYGHARQYDLNDPNPRDTKKYGGDISVPEYENDRGGTHDPFATDVYYVGNLVRTHFIEGHPLLPSVRGYDGFEFLLPLIDDMTQADPRRRPRIDEAVERMDQIIAGLSEWKLRSRTSSRSTNIFETVSHIFWHWARKIAFIYNGTPALPRPSH</sequence>
<comment type="caution">
    <text evidence="3">The sequence shown here is derived from an EMBL/GenBank/DDBJ whole genome shotgun (WGS) entry which is preliminary data.</text>
</comment>
<name>A0A9W8JV22_9AGAR</name>
<dbReference type="SMART" id="SM00220">
    <property type="entry name" value="S_TKc"/>
    <property type="match status" value="1"/>
</dbReference>
<gene>
    <name evidence="3" type="ORF">NLJ89_g9916</name>
</gene>
<dbReference type="SUPFAM" id="SSF56112">
    <property type="entry name" value="Protein kinase-like (PK-like)"/>
    <property type="match status" value="1"/>
</dbReference>
<reference evidence="3" key="1">
    <citation type="submission" date="2022-07" db="EMBL/GenBank/DDBJ databases">
        <title>Genome Sequence of Agrocybe chaxingu.</title>
        <authorList>
            <person name="Buettner E."/>
        </authorList>
    </citation>
    <scope>NUCLEOTIDE SEQUENCE</scope>
    <source>
        <strain evidence="3">MP-N11</strain>
    </source>
</reference>
<dbReference type="Pfam" id="PF00069">
    <property type="entry name" value="Pkinase"/>
    <property type="match status" value="1"/>
</dbReference>
<dbReference type="InterPro" id="IPR011009">
    <property type="entry name" value="Kinase-like_dom_sf"/>
</dbReference>
<dbReference type="AlphaFoldDB" id="A0A9W8JV22"/>
<dbReference type="PANTHER" id="PTHR44167">
    <property type="entry name" value="OVARIAN-SPECIFIC SERINE/THREONINE-PROTEIN KINASE LOK-RELATED"/>
    <property type="match status" value="1"/>
</dbReference>
<dbReference type="GO" id="GO:0004674">
    <property type="term" value="F:protein serine/threonine kinase activity"/>
    <property type="evidence" value="ECO:0007669"/>
    <property type="project" value="TreeGrafter"/>
</dbReference>
<accession>A0A9W8JV22</accession>
<protein>
    <recommendedName>
        <fullName evidence="2">Protein kinase domain-containing protein</fullName>
    </recommendedName>
</protein>
<feature type="domain" description="Protein kinase" evidence="2">
    <location>
        <begin position="50"/>
        <end position="342"/>
    </location>
</feature>
<dbReference type="InterPro" id="IPR000719">
    <property type="entry name" value="Prot_kinase_dom"/>
</dbReference>
<evidence type="ECO:0000259" key="2">
    <source>
        <dbReference type="PROSITE" id="PS50011"/>
    </source>
</evidence>
<dbReference type="GO" id="GO:0044773">
    <property type="term" value="P:mitotic DNA damage checkpoint signaling"/>
    <property type="evidence" value="ECO:0007669"/>
    <property type="project" value="TreeGrafter"/>
</dbReference>
<dbReference type="OrthoDB" id="5987198at2759"/>
<evidence type="ECO:0000313" key="3">
    <source>
        <dbReference type="EMBL" id="KAJ3500155.1"/>
    </source>
</evidence>
<dbReference type="GO" id="GO:0005524">
    <property type="term" value="F:ATP binding"/>
    <property type="evidence" value="ECO:0007669"/>
    <property type="project" value="InterPro"/>
</dbReference>
<dbReference type="Gene3D" id="1.10.510.10">
    <property type="entry name" value="Transferase(Phosphotransferase) domain 1"/>
    <property type="match status" value="1"/>
</dbReference>
<keyword evidence="4" id="KW-1185">Reference proteome</keyword>
<dbReference type="PROSITE" id="PS50011">
    <property type="entry name" value="PROTEIN_KINASE_DOM"/>
    <property type="match status" value="1"/>
</dbReference>
<dbReference type="EMBL" id="JANKHO010001657">
    <property type="protein sequence ID" value="KAJ3500155.1"/>
    <property type="molecule type" value="Genomic_DNA"/>
</dbReference>
<dbReference type="GO" id="GO:0005634">
    <property type="term" value="C:nucleus"/>
    <property type="evidence" value="ECO:0007669"/>
    <property type="project" value="TreeGrafter"/>
</dbReference>
<feature type="region of interest" description="Disordered" evidence="1">
    <location>
        <begin position="249"/>
        <end position="274"/>
    </location>
</feature>
<proteinExistence type="predicted"/>
<evidence type="ECO:0000313" key="4">
    <source>
        <dbReference type="Proteomes" id="UP001148786"/>
    </source>
</evidence>